<evidence type="ECO:0000259" key="9">
    <source>
        <dbReference type="PROSITE" id="PS51750"/>
    </source>
</evidence>
<accession>A0A6I2TWT6</accession>
<evidence type="ECO:0000256" key="7">
    <source>
        <dbReference type="ARBA" id="ARBA00048696"/>
    </source>
</evidence>
<dbReference type="GO" id="GO:0070733">
    <property type="term" value="F:AMPylase activity"/>
    <property type="evidence" value="ECO:0007669"/>
    <property type="project" value="UniProtKB-EC"/>
</dbReference>
<evidence type="ECO:0000256" key="3">
    <source>
        <dbReference type="ARBA" id="ARBA00022741"/>
    </source>
</evidence>
<evidence type="ECO:0000256" key="4">
    <source>
        <dbReference type="ARBA" id="ARBA00022840"/>
    </source>
</evidence>
<evidence type="ECO:0000256" key="5">
    <source>
        <dbReference type="ARBA" id="ARBA00034531"/>
    </source>
</evidence>
<sequence>MNSSDNKIQKVSIRFFNDREVRAVWDEMLSKWWFSVLDVVGVLNDQDDYTKNRNYWKYLKTKLKKEGNELVSATNQLKLLAQDGKRYKTDVLDTEGILQLAACFPNTKASRFVAWLTNSEESIDGKSKSKAYALFESSMIESIEVGTVKGFQQIHAYLFGGLYDFAGNIRTVNISKGGFQFAMAAYLPSTLRQIEQMPEDTFEQIADKYVEMNVAHPFREGNGRSTRIWLDLMLKKNLKQCIDWSLVNKTDYLAAMTASVADSAPIKRLLKGALTDKINDRETFMKGIDYSYYYEQED</sequence>
<evidence type="ECO:0000256" key="2">
    <source>
        <dbReference type="ARBA" id="ARBA00022695"/>
    </source>
</evidence>
<dbReference type="EMBL" id="VUNF01000001">
    <property type="protein sequence ID" value="MST76250.1"/>
    <property type="molecule type" value="Genomic_DNA"/>
</dbReference>
<dbReference type="RefSeq" id="WP_154480066.1">
    <property type="nucleotide sequence ID" value="NZ_VUNF01000001.1"/>
</dbReference>
<evidence type="ECO:0000256" key="1">
    <source>
        <dbReference type="ARBA" id="ARBA00022679"/>
    </source>
</evidence>
<dbReference type="InterPro" id="IPR003812">
    <property type="entry name" value="Fido"/>
</dbReference>
<gene>
    <name evidence="10" type="ORF">FYJ72_00705</name>
</gene>
<feature type="domain" description="Bro-N" evidence="9">
    <location>
        <begin position="5"/>
        <end position="130"/>
    </location>
</feature>
<reference evidence="10 11" key="1">
    <citation type="submission" date="2019-08" db="EMBL/GenBank/DDBJ databases">
        <title>In-depth cultivation of the pig gut microbiome towards novel bacterial diversity and tailored functional studies.</title>
        <authorList>
            <person name="Wylensek D."/>
            <person name="Hitch T.C.A."/>
            <person name="Clavel T."/>
        </authorList>
    </citation>
    <scope>NUCLEOTIDE SEQUENCE [LARGE SCALE GENOMIC DNA]</scope>
    <source>
        <strain evidence="10 11">LKV-178-WT-2C</strain>
    </source>
</reference>
<dbReference type="PANTHER" id="PTHR39560:SF1">
    <property type="entry name" value="PROTEIN ADENYLYLTRANSFERASE FIC-RELATED"/>
    <property type="match status" value="1"/>
</dbReference>
<dbReference type="SMART" id="SM01040">
    <property type="entry name" value="Bro-N"/>
    <property type="match status" value="1"/>
</dbReference>
<evidence type="ECO:0000313" key="11">
    <source>
        <dbReference type="Proteomes" id="UP000450161"/>
    </source>
</evidence>
<keyword evidence="3" id="KW-0547">Nucleotide-binding</keyword>
<dbReference type="PANTHER" id="PTHR39560">
    <property type="entry name" value="PROTEIN ADENYLYLTRANSFERASE FIC-RELATED"/>
    <property type="match status" value="1"/>
</dbReference>
<dbReference type="SUPFAM" id="SSF140931">
    <property type="entry name" value="Fic-like"/>
    <property type="match status" value="1"/>
</dbReference>
<keyword evidence="2" id="KW-0548">Nucleotidyltransferase</keyword>
<evidence type="ECO:0000259" key="8">
    <source>
        <dbReference type="PROSITE" id="PS51459"/>
    </source>
</evidence>
<dbReference type="Pfam" id="PF02498">
    <property type="entry name" value="Bro-N"/>
    <property type="match status" value="1"/>
</dbReference>
<keyword evidence="1" id="KW-0808">Transferase</keyword>
<comment type="caution">
    <text evidence="10">The sequence shown here is derived from an EMBL/GenBank/DDBJ whole genome shotgun (WGS) entry which is preliminary data.</text>
</comment>
<dbReference type="EC" id="2.7.7.108" evidence="5"/>
<name>A0A6I2TWT6_9BACT</name>
<comment type="catalytic activity">
    <reaction evidence="7">
        <text>L-tyrosyl-[protein] + ATP = O-(5'-adenylyl)-L-tyrosyl-[protein] + diphosphate</text>
        <dbReference type="Rhea" id="RHEA:54288"/>
        <dbReference type="Rhea" id="RHEA-COMP:10136"/>
        <dbReference type="Rhea" id="RHEA-COMP:13846"/>
        <dbReference type="ChEBI" id="CHEBI:30616"/>
        <dbReference type="ChEBI" id="CHEBI:33019"/>
        <dbReference type="ChEBI" id="CHEBI:46858"/>
        <dbReference type="ChEBI" id="CHEBI:83624"/>
        <dbReference type="EC" id="2.7.7.108"/>
    </reaction>
</comment>
<evidence type="ECO:0000256" key="6">
    <source>
        <dbReference type="ARBA" id="ARBA00047939"/>
    </source>
</evidence>
<proteinExistence type="predicted"/>
<dbReference type="AlphaFoldDB" id="A0A6I2TWT6"/>
<dbReference type="Pfam" id="PF02661">
    <property type="entry name" value="Fic"/>
    <property type="match status" value="1"/>
</dbReference>
<dbReference type="NCBIfam" id="NF046029">
    <property type="entry name" value="ProtAdlyltaseNmFic"/>
    <property type="match status" value="1"/>
</dbReference>
<organism evidence="10 11">
    <name type="scientific">Segatella copri</name>
    <dbReference type="NCBI Taxonomy" id="165179"/>
    <lineage>
        <taxon>Bacteria</taxon>
        <taxon>Pseudomonadati</taxon>
        <taxon>Bacteroidota</taxon>
        <taxon>Bacteroidia</taxon>
        <taxon>Bacteroidales</taxon>
        <taxon>Prevotellaceae</taxon>
        <taxon>Segatella</taxon>
    </lineage>
</organism>
<dbReference type="GO" id="GO:0051302">
    <property type="term" value="P:regulation of cell division"/>
    <property type="evidence" value="ECO:0007669"/>
    <property type="project" value="TreeGrafter"/>
</dbReference>
<dbReference type="InterPro" id="IPR003497">
    <property type="entry name" value="BRO_N_domain"/>
</dbReference>
<dbReference type="InterPro" id="IPR036597">
    <property type="entry name" value="Fido-like_dom_sf"/>
</dbReference>
<keyword evidence="4" id="KW-0067">ATP-binding</keyword>
<comment type="catalytic activity">
    <reaction evidence="6">
        <text>L-threonyl-[protein] + ATP = 3-O-(5'-adenylyl)-L-threonyl-[protein] + diphosphate</text>
        <dbReference type="Rhea" id="RHEA:54292"/>
        <dbReference type="Rhea" id="RHEA-COMP:11060"/>
        <dbReference type="Rhea" id="RHEA-COMP:13847"/>
        <dbReference type="ChEBI" id="CHEBI:30013"/>
        <dbReference type="ChEBI" id="CHEBI:30616"/>
        <dbReference type="ChEBI" id="CHEBI:33019"/>
        <dbReference type="ChEBI" id="CHEBI:138113"/>
        <dbReference type="EC" id="2.7.7.108"/>
    </reaction>
</comment>
<dbReference type="Proteomes" id="UP000450161">
    <property type="component" value="Unassembled WGS sequence"/>
</dbReference>
<dbReference type="PROSITE" id="PS51459">
    <property type="entry name" value="FIDO"/>
    <property type="match status" value="1"/>
</dbReference>
<protein>
    <recommendedName>
        <fullName evidence="5">protein adenylyltransferase</fullName>
        <ecNumber evidence="5">2.7.7.108</ecNumber>
    </recommendedName>
</protein>
<dbReference type="PROSITE" id="PS51750">
    <property type="entry name" value="BRO_N"/>
    <property type="match status" value="1"/>
</dbReference>
<evidence type="ECO:0000313" key="10">
    <source>
        <dbReference type="EMBL" id="MST76250.1"/>
    </source>
</evidence>
<dbReference type="GO" id="GO:0005524">
    <property type="term" value="F:ATP binding"/>
    <property type="evidence" value="ECO:0007669"/>
    <property type="project" value="UniProtKB-KW"/>
</dbReference>
<feature type="domain" description="Fido" evidence="8">
    <location>
        <begin position="146"/>
        <end position="272"/>
    </location>
</feature>
<dbReference type="Gene3D" id="1.10.3290.10">
    <property type="entry name" value="Fido-like domain"/>
    <property type="match status" value="1"/>
</dbReference>